<proteinExistence type="predicted"/>
<reference evidence="2" key="1">
    <citation type="journal article" date="2020" name="Nature">
        <title>Giant virus diversity and host interactions through global metagenomics.</title>
        <authorList>
            <person name="Schulz F."/>
            <person name="Roux S."/>
            <person name="Paez-Espino D."/>
            <person name="Jungbluth S."/>
            <person name="Walsh D.A."/>
            <person name="Denef V.J."/>
            <person name="McMahon K.D."/>
            <person name="Konstantinidis K.T."/>
            <person name="Eloe-Fadrosh E.A."/>
            <person name="Kyrpides N.C."/>
            <person name="Woyke T."/>
        </authorList>
    </citation>
    <scope>NUCLEOTIDE SEQUENCE</scope>
    <source>
        <strain evidence="2">GVMAG-M-3300010157-4</strain>
    </source>
</reference>
<accession>A0A6C0B5Z6</accession>
<dbReference type="PROSITE" id="PS51309">
    <property type="entry name" value="PABC"/>
    <property type="match status" value="1"/>
</dbReference>
<dbReference type="SMART" id="SM00517">
    <property type="entry name" value="PolyA"/>
    <property type="match status" value="1"/>
</dbReference>
<name>A0A6C0B5Z6_9ZZZZ</name>
<dbReference type="SUPFAM" id="SSF63570">
    <property type="entry name" value="PABC (PABP) domain"/>
    <property type="match status" value="2"/>
</dbReference>
<protein>
    <recommendedName>
        <fullName evidence="1">PABC domain-containing protein</fullName>
    </recommendedName>
</protein>
<dbReference type="AlphaFoldDB" id="A0A6C0B5Z6"/>
<dbReference type="InterPro" id="IPR002004">
    <property type="entry name" value="PABP_HYD_C"/>
</dbReference>
<feature type="domain" description="PABC" evidence="1">
    <location>
        <begin position="1"/>
        <end position="78"/>
    </location>
</feature>
<evidence type="ECO:0000259" key="1">
    <source>
        <dbReference type="PROSITE" id="PS51309"/>
    </source>
</evidence>
<organism evidence="2">
    <name type="scientific">viral metagenome</name>
    <dbReference type="NCBI Taxonomy" id="1070528"/>
    <lineage>
        <taxon>unclassified sequences</taxon>
        <taxon>metagenomes</taxon>
        <taxon>organismal metagenomes</taxon>
    </lineage>
</organism>
<dbReference type="Pfam" id="PF00658">
    <property type="entry name" value="MLLE"/>
    <property type="match status" value="1"/>
</dbReference>
<dbReference type="GO" id="GO:0003723">
    <property type="term" value="F:RNA binding"/>
    <property type="evidence" value="ECO:0007669"/>
    <property type="project" value="InterPro"/>
</dbReference>
<evidence type="ECO:0000313" key="2">
    <source>
        <dbReference type="EMBL" id="QHS87637.1"/>
    </source>
</evidence>
<sequence length="152" mass="17644">MSQTEQLVDYVQTVAEQKATLRELLYNIVVAKYPKLATEITDKFIEFDVPHVMQLIEDPDSIDEAIEQYDEFYVEVYNKDGFYAQSIAAQKDQIEDLLYNVVVDKYPTHVNQIMDVLMEFTVPHIIQLIECPDLIDEAVEQFDEFQGIVVSN</sequence>
<dbReference type="InterPro" id="IPR036053">
    <property type="entry name" value="PABP-dom"/>
</dbReference>
<dbReference type="EMBL" id="MN739084">
    <property type="protein sequence ID" value="QHS87637.1"/>
    <property type="molecule type" value="Genomic_DNA"/>
</dbReference>
<dbReference type="Gene3D" id="1.10.1900.10">
    <property type="entry name" value="c-terminal domain of poly(a) binding protein"/>
    <property type="match status" value="2"/>
</dbReference>